<keyword evidence="3" id="KW-1185">Reference proteome</keyword>
<feature type="signal peptide" evidence="1">
    <location>
        <begin position="1"/>
        <end position="21"/>
    </location>
</feature>
<sequence>MKKVLVAGTALMLAGSFVVQAQAEVNPKDEPRILSGDARVSYIGKQDYLRNANSANGYDDYFESRVGVNFDSTAWGKATQGVSAKARLYFDGYGFEDDAPWNGQESTQVSVDYAYLTAPLGDWTIKAGRVNPNYSQFFSWNIRPTRLIANYKQGNVDITPFVGVRAEASTEDDVWNDNDYMEYGLVAGVKLQNAWNLKGYVRYDDDKREWDQTTKDLGMLAQDADGNSYVLVAPKVPIYDTFTPHNDRSGVIADVFLNNDDARCDFGFHAELAYKSADVQGTEDDGLGGYVQLSKKMSDQFTPIVLAGMTKDGYVADNDFGFVMVGGETSTQVLKVGEGGDLLFGALVAKYVVSDSLTLTGNLLYADFDNDAAGTLDSAIEVSGIAAYALNDSASLTYKAGYLTPSITSGSGVDEDAYFAHLVRLNIAF</sequence>
<name>A0A521FZ02_9BACT</name>
<organism evidence="2 3">
    <name type="scientific">Candidatus Electronema aureum</name>
    <dbReference type="NCBI Taxonomy" id="2005002"/>
    <lineage>
        <taxon>Bacteria</taxon>
        <taxon>Pseudomonadati</taxon>
        <taxon>Thermodesulfobacteriota</taxon>
        <taxon>Desulfobulbia</taxon>
        <taxon>Desulfobulbales</taxon>
        <taxon>Desulfobulbaceae</taxon>
        <taxon>Candidatus Electronema</taxon>
    </lineage>
</organism>
<keyword evidence="1" id="KW-0732">Signal</keyword>
<protein>
    <submittedName>
        <fullName evidence="2">Uncharacterized protein</fullName>
    </submittedName>
</protein>
<evidence type="ECO:0000313" key="2">
    <source>
        <dbReference type="EMBL" id="TAA73970.1"/>
    </source>
</evidence>
<evidence type="ECO:0000313" key="3">
    <source>
        <dbReference type="Proteomes" id="UP000316238"/>
    </source>
</evidence>
<reference evidence="2" key="1">
    <citation type="submission" date="2017-07" db="EMBL/GenBank/DDBJ databases">
        <title>The cable genome - Insights into the physiology and evolution of filamentous bacteria capable of sulfide oxidation via long distance electron transfer.</title>
        <authorList>
            <person name="Thorup C."/>
            <person name="Bjerg J.T."/>
            <person name="Schreiber L."/>
            <person name="Nielsen L.P."/>
            <person name="Kjeldsen K.U."/>
            <person name="Boesen T."/>
            <person name="Boggild A."/>
            <person name="Meysman F."/>
            <person name="Geelhoed J."/>
            <person name="Schramm A."/>
        </authorList>
    </citation>
    <scope>NUCLEOTIDE SEQUENCE [LARGE SCALE GENOMIC DNA]</scope>
    <source>
        <strain evidence="2">GS</strain>
    </source>
</reference>
<accession>A0A521FZ02</accession>
<dbReference type="Proteomes" id="UP000316238">
    <property type="component" value="Unassembled WGS sequence"/>
</dbReference>
<dbReference type="AlphaFoldDB" id="A0A521FZ02"/>
<feature type="chain" id="PRO_5022019943" evidence="1">
    <location>
        <begin position="22"/>
        <end position="429"/>
    </location>
</feature>
<dbReference type="EMBL" id="NQJD01000046">
    <property type="protein sequence ID" value="TAA73970.1"/>
    <property type="molecule type" value="Genomic_DNA"/>
</dbReference>
<evidence type="ECO:0000256" key="1">
    <source>
        <dbReference type="SAM" id="SignalP"/>
    </source>
</evidence>
<gene>
    <name evidence="2" type="ORF">CDV28_14613</name>
</gene>
<proteinExistence type="predicted"/>
<comment type="caution">
    <text evidence="2">The sequence shown here is derived from an EMBL/GenBank/DDBJ whole genome shotgun (WGS) entry which is preliminary data.</text>
</comment>